<evidence type="ECO:0000313" key="3">
    <source>
        <dbReference type="EMBL" id="OSM07144.1"/>
    </source>
</evidence>
<feature type="transmembrane region" description="Helical" evidence="1">
    <location>
        <begin position="6"/>
        <end position="22"/>
    </location>
</feature>
<keyword evidence="1" id="KW-1133">Transmembrane helix</keyword>
<evidence type="ECO:0000259" key="2">
    <source>
        <dbReference type="Pfam" id="PF13785"/>
    </source>
</evidence>
<keyword evidence="1" id="KW-0472">Membrane</keyword>
<evidence type="ECO:0000256" key="1">
    <source>
        <dbReference type="SAM" id="Phobius"/>
    </source>
</evidence>
<feature type="domain" description="DUF4178" evidence="2">
    <location>
        <begin position="64"/>
        <end position="187"/>
    </location>
</feature>
<dbReference type="InterPro" id="IPR025235">
    <property type="entry name" value="DUF4178"/>
</dbReference>
<dbReference type="Pfam" id="PF13785">
    <property type="entry name" value="DUF4178"/>
    <property type="match status" value="1"/>
</dbReference>
<dbReference type="RefSeq" id="WP_085441100.1">
    <property type="nucleotide sequence ID" value="NZ_LVJN01000015.1"/>
</dbReference>
<organism evidence="3 4">
    <name type="scientific">Magnetofaba australis IT-1</name>
    <dbReference type="NCBI Taxonomy" id="1434232"/>
    <lineage>
        <taxon>Bacteria</taxon>
        <taxon>Pseudomonadati</taxon>
        <taxon>Pseudomonadota</taxon>
        <taxon>Magnetococcia</taxon>
        <taxon>Magnetococcales</taxon>
        <taxon>Magnetococcaceae</taxon>
        <taxon>Magnetofaba</taxon>
    </lineage>
</organism>
<accession>A0A1Y2KB38</accession>
<gene>
    <name evidence="3" type="ORF">MAIT1_03941</name>
</gene>
<dbReference type="OrthoDB" id="6365038at2"/>
<dbReference type="AlphaFoldDB" id="A0A1Y2KB38"/>
<dbReference type="STRING" id="1434232.MAIT1_03941"/>
<keyword evidence="1" id="KW-0812">Transmembrane</keyword>
<reference evidence="3 4" key="1">
    <citation type="journal article" date="2016" name="BMC Genomics">
        <title>Combined genomic and structural analyses of a cultured magnetotactic bacterium reveals its niche adaptation to a dynamic environment.</title>
        <authorList>
            <person name="Araujo A.C."/>
            <person name="Morillo V."/>
            <person name="Cypriano J."/>
            <person name="Teixeira L.C."/>
            <person name="Leao P."/>
            <person name="Lyra S."/>
            <person name="Almeida L.G."/>
            <person name="Bazylinski D.A."/>
            <person name="Vasconcellos A.T."/>
            <person name="Abreu F."/>
            <person name="Lins U."/>
        </authorList>
    </citation>
    <scope>NUCLEOTIDE SEQUENCE [LARGE SCALE GENOMIC DNA]</scope>
    <source>
        <strain evidence="3 4">IT-1</strain>
    </source>
</reference>
<evidence type="ECO:0000313" key="4">
    <source>
        <dbReference type="Proteomes" id="UP000194003"/>
    </source>
</evidence>
<keyword evidence="4" id="KW-1185">Reference proteome</keyword>
<proteinExistence type="predicted"/>
<comment type="caution">
    <text evidence="3">The sequence shown here is derived from an EMBL/GenBank/DDBJ whole genome shotgun (WGS) entry which is preliminary data.</text>
</comment>
<dbReference type="EMBL" id="LVJN01000015">
    <property type="protein sequence ID" value="OSM07144.1"/>
    <property type="molecule type" value="Genomic_DNA"/>
</dbReference>
<protein>
    <recommendedName>
        <fullName evidence="2">DUF4178 domain-containing protein</fullName>
    </recommendedName>
</protein>
<name>A0A1Y2KB38_9PROT</name>
<sequence>MDGFQLLLLIAIIVAGYFMLSNRRKQGAGAAPVSKPLVLQNVEAGGLVSLRGVGPDLEDFDVSILGRHTYDEDGFSWFELEGDAGTRKVWIEVEEDDELEVSVSLRQESLTALGLTPEQLKQIRQNSVGKISFEGVTYEFDESGKATFYRQNATSPLGERLRYWDFLAPDHQSGISIERWGEDEYQCHLYQLLKPSQYTVYSLNGGEAA</sequence>
<dbReference type="Proteomes" id="UP000194003">
    <property type="component" value="Unassembled WGS sequence"/>
</dbReference>